<dbReference type="PROSITE" id="PS50222">
    <property type="entry name" value="EF_HAND_2"/>
    <property type="match status" value="2"/>
</dbReference>
<gene>
    <name evidence="6" type="ORF">Plil01_000132100</name>
</gene>
<proteinExistence type="inferred from homology"/>
<dbReference type="Gene3D" id="1.10.238.10">
    <property type="entry name" value="EF-hand"/>
    <property type="match status" value="1"/>
</dbReference>
<dbReference type="OrthoDB" id="428159at2759"/>
<dbReference type="GO" id="GO:0045053">
    <property type="term" value="P:protein retention in Golgi apparatus"/>
    <property type="evidence" value="ECO:0007669"/>
    <property type="project" value="TreeGrafter"/>
</dbReference>
<comment type="similarity">
    <text evidence="1">Belongs to the VPS13 family.</text>
</comment>
<dbReference type="InterPro" id="IPR026847">
    <property type="entry name" value="VPS13"/>
</dbReference>
<dbReference type="InterPro" id="IPR002048">
    <property type="entry name" value="EF_hand_dom"/>
</dbReference>
<dbReference type="InterPro" id="IPR035892">
    <property type="entry name" value="C2_domain_sf"/>
</dbReference>
<evidence type="ECO:0000259" key="5">
    <source>
        <dbReference type="PROSITE" id="PS50222"/>
    </source>
</evidence>
<dbReference type="Gene3D" id="2.60.40.150">
    <property type="entry name" value="C2 domain"/>
    <property type="match status" value="2"/>
</dbReference>
<dbReference type="PROSITE" id="PS00018">
    <property type="entry name" value="EF_HAND_1"/>
    <property type="match status" value="2"/>
</dbReference>
<reference evidence="6" key="1">
    <citation type="submission" date="2023-04" db="EMBL/GenBank/DDBJ databases">
        <title>Phytophthora lilii NBRC 32176.</title>
        <authorList>
            <person name="Ichikawa N."/>
            <person name="Sato H."/>
            <person name="Tonouchi N."/>
        </authorList>
    </citation>
    <scope>NUCLEOTIDE SEQUENCE</scope>
    <source>
        <strain evidence="6">NBRC 32176</strain>
    </source>
</reference>
<name>A0A9W6TAS2_9STRA</name>
<feature type="domain" description="C2" evidence="4">
    <location>
        <begin position="2499"/>
        <end position="2614"/>
    </location>
</feature>
<dbReference type="SMART" id="SM00239">
    <property type="entry name" value="C2"/>
    <property type="match status" value="2"/>
</dbReference>
<feature type="domain" description="C2" evidence="4">
    <location>
        <begin position="2648"/>
        <end position="2795"/>
    </location>
</feature>
<accession>A0A9W6TAS2</accession>
<dbReference type="PANTHER" id="PTHR16166:SF93">
    <property type="entry name" value="INTERMEMBRANE LIPID TRANSFER PROTEIN VPS13"/>
    <property type="match status" value="1"/>
</dbReference>
<protein>
    <submittedName>
        <fullName evidence="6">Unnamed protein product</fullName>
    </submittedName>
</protein>
<dbReference type="CDD" id="cd00051">
    <property type="entry name" value="EFh"/>
    <property type="match status" value="1"/>
</dbReference>
<evidence type="ECO:0000256" key="1">
    <source>
        <dbReference type="ARBA" id="ARBA00006545"/>
    </source>
</evidence>
<dbReference type="SUPFAM" id="SSF47473">
    <property type="entry name" value="EF-hand"/>
    <property type="match status" value="1"/>
</dbReference>
<dbReference type="Proteomes" id="UP001165083">
    <property type="component" value="Unassembled WGS sequence"/>
</dbReference>
<dbReference type="InterPro" id="IPR009543">
    <property type="entry name" value="VPS13_VAB"/>
</dbReference>
<dbReference type="SUPFAM" id="SSF49562">
    <property type="entry name" value="C2 domain (Calcium/lipid-binding domain, CaLB)"/>
    <property type="match status" value="2"/>
</dbReference>
<evidence type="ECO:0000256" key="3">
    <source>
        <dbReference type="SAM" id="MobiDB-lite"/>
    </source>
</evidence>
<sequence>MIAGNGDCLNCRQAAAVAREPLAQHARDAGGGAAVGVRVAVAVRGAGAGALHGVPAAVGAGAQGGGRLPHGQRARRQGLAPLALTDVTVRNVTIHLATTWKVVVKVEGVAVTGHMVDPNVEGVFEVQDAVAMKLGEAANWVNQLVAECTKTELRTKQEEEQAAAGATPKTFSFKDRVLQQIAAQVDVHVSDVRVAITGLTPGVAAIDGHDEAEEKGDEDAEVATTSSIPAVLKPTRVSLSMKSYDLLSDVLHEDAEEGLQLVLTSEEIKVEYAMSIKGVNICAATVDEEDDEKAAVERADPLKDNDGVGPGETPLLSFPSLDLKLKVPPMPRLLGIVENIAPIPMKHRLAQVELVSSSVNNISITRELLVGVLRDLFVPYTDHQTLVQSVRALEHDETIRKPFPQEDEAFYVANYDQVDSNKYLSTQDKKDHNEKLHSLEASMTLNKILKLRSRALGLGKYYRRTQDELSLAEYTAIVQENAAKPSNIMFRAMQIALRWDNMSIGFVERGRQVGEMVVVGFGVNLRMFTIAEGEEKLKLDVDMVLGQTTFVVNVGASALNPVSPTAKLMFADFSKSAADSDDLTPPQMLKAQVTQFESGKQDVRAGVNNVKIVLSAGALEHFLLYVDRLSTKTTQVLSTARPPTTSVSHSESSPAPVQAAQSEVETVTKEVSMSPFSLLGGMLLNLDVNMNDCHIILLPTPAFSKSLFTDINVETWQSDYVVDCLVDIPATLNIHIDSSKVKEMMEFNVNSFSIGAQYVEGAKDIEAILAPTSVVFQFKLEQDVKNPLVCHQSVMMHMPDVMLAGSDLSLSLLASCGEALGNMQTTTPDQARLRLESRMKQDEIRRQAEVDAVLDRLHRLFNEIDANGNGRIELGELLLLLRRVKVGDTLLESELEYFVRELFKEIDQDGNGFLEFQELRAFLRDDLLSDEAEAASDTTAGNGSNALNGFLNLRGNEYHSFEVINKMCETKILFTEQLAEWIKRPAFEGRFWELFESETRVVNRSFGDQNALDVQKKLVRLLKNYDAANLIWDALVLPSMEDNCTDHVICEWLLQPFTHCGGISEYQSAAKVIAKKKRDGIFSAALEEAEHLVSKLTQNTNPVKKELQFTTDVKMGNLRFVLTDTELPARFCRGDFVIKDVKMSVELTGKEIDEIGPVDWVGLATSGNSEWTMLFGFKMSSSCYSEIANDMENIIEPWELVAGISSDAGENGFSVLMEAAKRFQINVTPSVLKTYRALMDALDGEAQQNALQKHQDSFQSIAAAKKHKEYDCLVQNFTGCKIILRLNGSEETITIDAHNRAHIENGALKDGEATLDSLEIDQWGTSRNAVKLPSFGNVNVGVSTAEASPSTVFVTVFSRLENPRRQLIVLRSNTYFCNHSSECYEVKYLSLGSEDRKAVESPVIKLRPNERISLPLSLLMGITEFYARPENYEHWIVKTSLNNDVLTSSDAVKELDEHEAERETKKTQRRGGTIVYGETEETCTKVIKCLTPNVIVRRWYLRSHFEWELALLPPFVVRNSLPYKMEYRFIEYKSSSSRDVKTEFTKVETLLRSDSSPEPSDGVLTGVVESGHDTEVSGVSGGYPGYLSVRLVSKKQSTGKRVVSPWSKPLLVMIHKEVERFTTSRENVGTDTGVKFNIDRITLPGYPRLVRFSSPYWIVDNTSLAFDFASTEPGAKRSSFKAIDVSAPFSYPIMTSLSQDRLSLRPVANLNSRPEAWGALGNMPDTAYKSSAVSEHAIKNAEWSEPINTTAINTMGEIVCGPSVFSVKMEGLYGLFEPGVSLTLSPRYFVQNRLNQKLYIQSFAAHDSDPQKVDDMFHKRSMDEVKQLHLTLEDGQTTPLYHFGSLKKGDSVEQSQRYVSFSFSEEWGTDADKKNWSFAIPINTAGDLYLQVYSSVRQRYLICQASVQVVDMYVYVVLTDVSCAPPYRIENYTPFRVDCAQLGESSIFSSGQKEMAATIKPGAWHAFAWFNPLSKERHVELRLSHIDAPKTQTKKYDIDYVGYLDPITMWVSRDGEKQRSVELTVQVVVEESTRVLRIAEKELELSLLENQDSEGEGDFQHRRMLYASSFDIALNGFGFSLLDGFPQEVFFSSVDVIKVQKSPASLEWTFSVLHCQVDNMLATAKFPVIMNPVNAGYSDKSVGKEPEPFLKLVLDADLEARMGTYKLLEFSLSDLAVKVDIDYLVNLVKLLEPYLVSDATMTHRSRLTLEHTLQRRAPPMPVMLVTAEGGIQTDLVYFDILRISSLSVDLEYSITRKDIVTSTGGGHSMIFGFLSQIIGLIGSNLSGSPTFSFSEIVIVRCFSTKQRLQSQLVANYVQQGVMQAYRLVGSADIIGNPIGLVEDLGSGVVEFLKITKGELTGDAQTRGEGVKVLGKTIVKSGASSVAKITGSLDKFVGEFADDNGADTSNGADDSSHDNAGLKFAKDLGRGFTGIFTKPVEGAIKGGVTGLVQGTVQGIAGPGVVLLKGLTSTSHSLALGVQSTVVDRSPFGGRRRKPKLVENGKLIAEFDESHYKATLLNLEVLGANGLDSDKSCDPLCVVRIDGVDVMKTSVIYNTVNPVWKEKTQLALTGEENEVQFVVKDSYGGTVAKTVGKCILSMAQLQDDFKPPEYSSDLAQWVHTQVKPGNTKKNVSHVVDEKDYPLVMLKKNSSKKANHAASLGDEKHQVLVKVLSLRDMVVTSSTGSGMLGLGNLGSSTPNISPYISVHVGKSANRTNTAKMSFTKNKKEQVGNASWEESFTFPLTAKELHRGGADSRLVVSLKDKSMIVDTRLGSSTLEIDATRINEPASTEELVLKDQSGKSIGYLTLKVEVAGSSTSSRSLSIHSLTSAGDDMTNLPPDAVKAGTIRVSCEFE</sequence>
<dbReference type="InterPro" id="IPR018247">
    <property type="entry name" value="EF_Hand_1_Ca_BS"/>
</dbReference>
<evidence type="ECO:0000259" key="4">
    <source>
        <dbReference type="PROSITE" id="PS50004"/>
    </source>
</evidence>
<feature type="domain" description="EF-hand" evidence="5">
    <location>
        <begin position="899"/>
        <end position="929"/>
    </location>
</feature>
<evidence type="ECO:0000313" key="6">
    <source>
        <dbReference type="EMBL" id="GMF10523.1"/>
    </source>
</evidence>
<dbReference type="Pfam" id="PF00168">
    <property type="entry name" value="C2"/>
    <property type="match status" value="2"/>
</dbReference>
<feature type="region of interest" description="Disordered" evidence="3">
    <location>
        <begin position="639"/>
        <end position="659"/>
    </location>
</feature>
<comment type="caution">
    <text evidence="6">The sequence shown here is derived from an EMBL/GenBank/DDBJ whole genome shotgun (WGS) entry which is preliminary data.</text>
</comment>
<dbReference type="GO" id="GO:0006623">
    <property type="term" value="P:protein targeting to vacuole"/>
    <property type="evidence" value="ECO:0007669"/>
    <property type="project" value="TreeGrafter"/>
</dbReference>
<dbReference type="InterPro" id="IPR011992">
    <property type="entry name" value="EF-hand-dom_pair"/>
</dbReference>
<dbReference type="Pfam" id="PF13499">
    <property type="entry name" value="EF-hand_7"/>
    <property type="match status" value="1"/>
</dbReference>
<dbReference type="InterPro" id="IPR000008">
    <property type="entry name" value="C2_dom"/>
</dbReference>
<dbReference type="Pfam" id="PF25036">
    <property type="entry name" value="VPS13_VAB"/>
    <property type="match status" value="1"/>
</dbReference>
<dbReference type="EMBL" id="BSXW01000045">
    <property type="protein sequence ID" value="GMF10523.1"/>
    <property type="molecule type" value="Genomic_DNA"/>
</dbReference>
<organism evidence="6 7">
    <name type="scientific">Phytophthora lilii</name>
    <dbReference type="NCBI Taxonomy" id="2077276"/>
    <lineage>
        <taxon>Eukaryota</taxon>
        <taxon>Sar</taxon>
        <taxon>Stramenopiles</taxon>
        <taxon>Oomycota</taxon>
        <taxon>Peronosporomycetes</taxon>
        <taxon>Peronosporales</taxon>
        <taxon>Peronosporaceae</taxon>
        <taxon>Phytophthora</taxon>
    </lineage>
</organism>
<dbReference type="CDD" id="cd00030">
    <property type="entry name" value="C2"/>
    <property type="match status" value="1"/>
</dbReference>
<dbReference type="GO" id="GO:0005509">
    <property type="term" value="F:calcium ion binding"/>
    <property type="evidence" value="ECO:0007669"/>
    <property type="project" value="InterPro"/>
</dbReference>
<feature type="domain" description="EF-hand" evidence="5">
    <location>
        <begin position="852"/>
        <end position="887"/>
    </location>
</feature>
<dbReference type="PANTHER" id="PTHR16166">
    <property type="entry name" value="VACUOLAR PROTEIN SORTING-ASSOCIATED PROTEIN VPS13"/>
    <property type="match status" value="1"/>
</dbReference>
<evidence type="ECO:0000313" key="7">
    <source>
        <dbReference type="Proteomes" id="UP001165083"/>
    </source>
</evidence>
<dbReference type="PROSITE" id="PS50004">
    <property type="entry name" value="C2"/>
    <property type="match status" value="2"/>
</dbReference>
<evidence type="ECO:0000256" key="2">
    <source>
        <dbReference type="ARBA" id="ARBA00022837"/>
    </source>
</evidence>
<keyword evidence="7" id="KW-1185">Reference proteome</keyword>
<keyword evidence="2" id="KW-0106">Calcium</keyword>
<dbReference type="SMART" id="SM00054">
    <property type="entry name" value="EFh"/>
    <property type="match status" value="2"/>
</dbReference>